<dbReference type="NCBIfam" id="NF009201">
    <property type="entry name" value="PRK12549.1"/>
    <property type="match status" value="1"/>
</dbReference>
<evidence type="ECO:0000256" key="3">
    <source>
        <dbReference type="ARBA" id="ARBA00023002"/>
    </source>
</evidence>
<evidence type="ECO:0000256" key="1">
    <source>
        <dbReference type="ARBA" id="ARBA00004871"/>
    </source>
</evidence>
<dbReference type="EMBL" id="JBHRUH010000003">
    <property type="protein sequence ID" value="MFC3290610.1"/>
    <property type="molecule type" value="Genomic_DNA"/>
</dbReference>
<keyword evidence="3" id="KW-0560">Oxidoreductase</keyword>
<proteinExistence type="predicted"/>
<evidence type="ECO:0000256" key="2">
    <source>
        <dbReference type="ARBA" id="ARBA00022857"/>
    </source>
</evidence>
<dbReference type="RefSeq" id="WP_268247052.1">
    <property type="nucleotide sequence ID" value="NZ_BMXD01000008.1"/>
</dbReference>
<dbReference type="Proteomes" id="UP001595640">
    <property type="component" value="Unassembled WGS sequence"/>
</dbReference>
<evidence type="ECO:0000256" key="4">
    <source>
        <dbReference type="ARBA" id="ARBA00023141"/>
    </source>
</evidence>
<dbReference type="SUPFAM" id="SSF53223">
    <property type="entry name" value="Aminoacid dehydrogenase-like, N-terminal domain"/>
    <property type="match status" value="1"/>
</dbReference>
<name>A0ABV7LWP0_9GAMM</name>
<dbReference type="Gene3D" id="3.40.50.10860">
    <property type="entry name" value="Leucine Dehydrogenase, chain A, domain 1"/>
    <property type="match status" value="1"/>
</dbReference>
<keyword evidence="7" id="KW-1185">Reference proteome</keyword>
<evidence type="ECO:0000313" key="7">
    <source>
        <dbReference type="Proteomes" id="UP001595640"/>
    </source>
</evidence>
<keyword evidence="4" id="KW-0057">Aromatic amino acid biosynthesis</keyword>
<accession>A0ABV7LWP0</accession>
<dbReference type="Gene3D" id="3.40.50.720">
    <property type="entry name" value="NAD(P)-binding Rossmann-like Domain"/>
    <property type="match status" value="1"/>
</dbReference>
<gene>
    <name evidence="6" type="ORF">ACFOEI_00840</name>
</gene>
<dbReference type="PANTHER" id="PTHR21089:SF1">
    <property type="entry name" value="BIFUNCTIONAL 3-DEHYDROQUINATE DEHYDRATASE_SHIKIMATE DEHYDROGENASE, CHLOROPLASTIC"/>
    <property type="match status" value="1"/>
</dbReference>
<evidence type="ECO:0000259" key="5">
    <source>
        <dbReference type="Pfam" id="PF08501"/>
    </source>
</evidence>
<dbReference type="InterPro" id="IPR013708">
    <property type="entry name" value="Shikimate_DH-bd_N"/>
</dbReference>
<dbReference type="SUPFAM" id="SSF51735">
    <property type="entry name" value="NAD(P)-binding Rossmann-fold domains"/>
    <property type="match status" value="1"/>
</dbReference>
<comment type="caution">
    <text evidence="6">The sequence shown here is derived from an EMBL/GenBank/DDBJ whole genome shotgun (WGS) entry which is preliminary data.</text>
</comment>
<evidence type="ECO:0000313" key="6">
    <source>
        <dbReference type="EMBL" id="MFC3290610.1"/>
    </source>
</evidence>
<keyword evidence="4" id="KW-0028">Amino-acid biosynthesis</keyword>
<reference evidence="7" key="1">
    <citation type="journal article" date="2019" name="Int. J. Syst. Evol. Microbiol.">
        <title>The Global Catalogue of Microorganisms (GCM) 10K type strain sequencing project: providing services to taxonomists for standard genome sequencing and annotation.</title>
        <authorList>
            <consortium name="The Broad Institute Genomics Platform"/>
            <consortium name="The Broad Institute Genome Sequencing Center for Infectious Disease"/>
            <person name="Wu L."/>
            <person name="Ma J."/>
        </authorList>
    </citation>
    <scope>NUCLEOTIDE SEQUENCE [LARGE SCALE GENOMIC DNA]</scope>
    <source>
        <strain evidence="7">KCTC 12847</strain>
    </source>
</reference>
<dbReference type="InterPro" id="IPR046346">
    <property type="entry name" value="Aminoacid_DH-like_N_sf"/>
</dbReference>
<organism evidence="6 7">
    <name type="scientific">Modicisalibacter luteus</name>
    <dbReference type="NCBI Taxonomy" id="453962"/>
    <lineage>
        <taxon>Bacteria</taxon>
        <taxon>Pseudomonadati</taxon>
        <taxon>Pseudomonadota</taxon>
        <taxon>Gammaproteobacteria</taxon>
        <taxon>Oceanospirillales</taxon>
        <taxon>Halomonadaceae</taxon>
        <taxon>Modicisalibacter</taxon>
    </lineage>
</organism>
<dbReference type="InterPro" id="IPR036291">
    <property type="entry name" value="NAD(P)-bd_dom_sf"/>
</dbReference>
<keyword evidence="2" id="KW-0521">NADP</keyword>
<dbReference type="InterPro" id="IPR022893">
    <property type="entry name" value="Shikimate_DH_fam"/>
</dbReference>
<dbReference type="CDD" id="cd01065">
    <property type="entry name" value="NAD_bind_Shikimate_DH"/>
    <property type="match status" value="1"/>
</dbReference>
<dbReference type="PANTHER" id="PTHR21089">
    <property type="entry name" value="SHIKIMATE DEHYDROGENASE"/>
    <property type="match status" value="1"/>
</dbReference>
<feature type="domain" description="Shikimate dehydrogenase substrate binding N-terminal" evidence="5">
    <location>
        <begin position="73"/>
        <end position="158"/>
    </location>
</feature>
<dbReference type="Pfam" id="PF08501">
    <property type="entry name" value="Shikimate_dh_N"/>
    <property type="match status" value="1"/>
</dbReference>
<sequence length="356" mass="38317">MVSLRFRVRPDPCRGRPGRTRQGCVSASAALLYHSLNELRHFLPGAIGQPGGAQPARGVTFHDKENKAMRLGLIGKAIMNSSAPDLHTRLGELTGIPVTYDLFDANEMPIESLESQVRKVMAEGYRGVNVTYPYKEAAVKLADRATEGARLVGAANTLVFANGQIQAENTDFSGFISGYRATLGERAPGRVLVIGTGGVGKAVAFGLGKLGAEEIILLDLDESKSAKLAHELRQAGFSASEVTLGALAETVGGCDGLVNCTPIGHEKSPGCPLPKKLIESRHWIFDAVYVPAITEFITAARKARAQVMSGVSLFVFQGVDAFKFFCEDAETRKLADEQAEALFIHYKQKLLKEQGQ</sequence>
<comment type="pathway">
    <text evidence="1">Metabolic intermediate biosynthesis; chorismate biosynthesis; chorismate from D-erythrose 4-phosphate and phosphoenolpyruvate: step 4/7.</text>
</comment>
<protein>
    <submittedName>
        <fullName evidence="6">Shikimate dehydrogenase family protein</fullName>
    </submittedName>
</protein>